<evidence type="ECO:0000313" key="2">
    <source>
        <dbReference type="Proteomes" id="UP001057402"/>
    </source>
</evidence>
<comment type="caution">
    <text evidence="1">The sequence shown here is derived from an EMBL/GenBank/DDBJ whole genome shotgun (WGS) entry which is preliminary data.</text>
</comment>
<name>A0ACB9QD76_9MYRT</name>
<reference evidence="2" key="1">
    <citation type="journal article" date="2023" name="Front. Plant Sci.">
        <title>Chromosomal-level genome assembly of Melastoma candidum provides insights into trichome evolution.</title>
        <authorList>
            <person name="Zhong Y."/>
            <person name="Wu W."/>
            <person name="Sun C."/>
            <person name="Zou P."/>
            <person name="Liu Y."/>
            <person name="Dai S."/>
            <person name="Zhou R."/>
        </authorList>
    </citation>
    <scope>NUCLEOTIDE SEQUENCE [LARGE SCALE GENOMIC DNA]</scope>
</reference>
<keyword evidence="2" id="KW-1185">Reference proteome</keyword>
<dbReference type="Proteomes" id="UP001057402">
    <property type="component" value="Chromosome 6"/>
</dbReference>
<dbReference type="EMBL" id="CM042885">
    <property type="protein sequence ID" value="KAI4363984.1"/>
    <property type="molecule type" value="Genomic_DNA"/>
</dbReference>
<organism evidence="1 2">
    <name type="scientific">Melastoma candidum</name>
    <dbReference type="NCBI Taxonomy" id="119954"/>
    <lineage>
        <taxon>Eukaryota</taxon>
        <taxon>Viridiplantae</taxon>
        <taxon>Streptophyta</taxon>
        <taxon>Embryophyta</taxon>
        <taxon>Tracheophyta</taxon>
        <taxon>Spermatophyta</taxon>
        <taxon>Magnoliopsida</taxon>
        <taxon>eudicotyledons</taxon>
        <taxon>Gunneridae</taxon>
        <taxon>Pentapetalae</taxon>
        <taxon>rosids</taxon>
        <taxon>malvids</taxon>
        <taxon>Myrtales</taxon>
        <taxon>Melastomataceae</taxon>
        <taxon>Melastomatoideae</taxon>
        <taxon>Melastomateae</taxon>
        <taxon>Melastoma</taxon>
    </lineage>
</organism>
<accession>A0ACB9QD76</accession>
<gene>
    <name evidence="1" type="ORF">MLD38_020131</name>
</gene>
<proteinExistence type="predicted"/>
<sequence>MGESECSPEGLLQQALRPFYQRASQAEDRLSRLEAALTKEKDAGNEELFKRISQLESELEQVKSELVTEREKARKFEAENAKNQYRIVHLVRALNDVDIKAGRESS</sequence>
<evidence type="ECO:0000313" key="1">
    <source>
        <dbReference type="EMBL" id="KAI4363984.1"/>
    </source>
</evidence>
<protein>
    <submittedName>
        <fullName evidence="1">Uncharacterized protein</fullName>
    </submittedName>
</protein>